<keyword evidence="2" id="KW-1185">Reference proteome</keyword>
<dbReference type="RefSeq" id="WP_021706450.1">
    <property type="nucleotide sequence ID" value="NZ_BATJ01000014.1"/>
</dbReference>
<evidence type="ECO:0000313" key="2">
    <source>
        <dbReference type="Proteomes" id="UP000016570"/>
    </source>
</evidence>
<evidence type="ECO:0000313" key="1">
    <source>
        <dbReference type="EMBL" id="GAD68480.1"/>
    </source>
</evidence>
<protein>
    <submittedName>
        <fullName evidence="1">Uncharacterized protein</fullName>
    </submittedName>
</protein>
<comment type="caution">
    <text evidence="1">The sequence shown here is derived from an EMBL/GenBank/DDBJ whole genome shotgun (WGS) entry which is preliminary data.</text>
</comment>
<proteinExistence type="predicted"/>
<name>U3A458_VIBPR</name>
<organism evidence="1 2">
    <name type="scientific">Vibrio proteolyticus NBRC 13287</name>
    <dbReference type="NCBI Taxonomy" id="1219065"/>
    <lineage>
        <taxon>Bacteria</taxon>
        <taxon>Pseudomonadati</taxon>
        <taxon>Pseudomonadota</taxon>
        <taxon>Gammaproteobacteria</taxon>
        <taxon>Vibrionales</taxon>
        <taxon>Vibrionaceae</taxon>
        <taxon>Vibrio</taxon>
    </lineage>
</organism>
<reference evidence="1 2" key="1">
    <citation type="submission" date="2013-09" db="EMBL/GenBank/DDBJ databases">
        <title>Whole genome shotgun sequence of Vibrio proteolyticus NBRC 13287.</title>
        <authorList>
            <person name="Isaki S."/>
            <person name="Hosoyama A."/>
            <person name="Numata M."/>
            <person name="Hashimoto M."/>
            <person name="Hosoyama Y."/>
            <person name="Tsuchikane K."/>
            <person name="Noguchi M."/>
            <person name="Hirakata S."/>
            <person name="Ichikawa N."/>
            <person name="Ohji S."/>
            <person name="Yamazoe A."/>
            <person name="Fujita N."/>
        </authorList>
    </citation>
    <scope>NUCLEOTIDE SEQUENCE [LARGE SCALE GENOMIC DNA]</scope>
    <source>
        <strain evidence="1 2">NBRC 13287</strain>
    </source>
</reference>
<accession>U3A458</accession>
<sequence length="168" mass="19514">MDLLKLADKLTMRLVQKRWGEKNFYTLEKEVFLGFYSVRKLIESRKISDSVKNKNYKVRKIEFSGEPERLMPSSADSDYDLVGSTEVSTLNTIQICNQFIHSYHFVPFFPTGSNLVGFFVCSDFDRKKCIYFITIFEVAEIFKAVGENYPTSMTVERLKNGKIKTVIE</sequence>
<dbReference type="EMBL" id="BATJ01000014">
    <property type="protein sequence ID" value="GAD68480.1"/>
    <property type="molecule type" value="Genomic_DNA"/>
</dbReference>
<dbReference type="eggNOG" id="ENOG5031PTD">
    <property type="taxonomic scope" value="Bacteria"/>
</dbReference>
<gene>
    <name evidence="1" type="ORF">VPR01S_14_00060</name>
</gene>
<dbReference type="Proteomes" id="UP000016570">
    <property type="component" value="Unassembled WGS sequence"/>
</dbReference>
<dbReference type="AlphaFoldDB" id="U3A458"/>